<dbReference type="AlphaFoldDB" id="K0ILU1"/>
<dbReference type="GO" id="GO:0030234">
    <property type="term" value="F:enzyme regulator activity"/>
    <property type="evidence" value="ECO:0007669"/>
    <property type="project" value="InterPro"/>
</dbReference>
<dbReference type="PRINTS" id="PR00340">
    <property type="entry name" value="PIIGLNB"/>
</dbReference>
<reference evidence="1 2" key="1">
    <citation type="journal article" date="2012" name="Environ. Microbiol.">
        <title>The genome of the ammonia-oxidizing Candidatus Nitrososphaera gargensis: insights into metabolic versatility and environmental adaptations.</title>
        <authorList>
            <person name="Spang A."/>
            <person name="Poehlein A."/>
            <person name="Offre P."/>
            <person name="Zumbragel S."/>
            <person name="Haider S."/>
            <person name="Rychlik N."/>
            <person name="Nowka B."/>
            <person name="Schmeisser C."/>
            <person name="Lebedeva E.V."/>
            <person name="Rattei T."/>
            <person name="Bohm C."/>
            <person name="Schmid M."/>
            <person name="Galushko A."/>
            <person name="Hatzenpichler R."/>
            <person name="Weinmaier T."/>
            <person name="Daniel R."/>
            <person name="Schleper C."/>
            <person name="Spieck E."/>
            <person name="Streit W."/>
            <person name="Wagner M."/>
        </authorList>
    </citation>
    <scope>NUCLEOTIDE SEQUENCE [LARGE SCALE GENOMIC DNA]</scope>
    <source>
        <strain evidence="2">Ga9.2</strain>
    </source>
</reference>
<dbReference type="PANTHER" id="PTHR30115">
    <property type="entry name" value="NITROGEN REGULATORY PROTEIN P-II"/>
    <property type="match status" value="1"/>
</dbReference>
<protein>
    <submittedName>
        <fullName evidence="1">Putative nitrogen regulatory protein P-II</fullName>
    </submittedName>
</protein>
<dbReference type="GO" id="GO:0006808">
    <property type="term" value="P:regulation of nitrogen utilization"/>
    <property type="evidence" value="ECO:0007669"/>
    <property type="project" value="InterPro"/>
</dbReference>
<dbReference type="InterPro" id="IPR011322">
    <property type="entry name" value="N-reg_PII-like_a/b"/>
</dbReference>
<proteinExistence type="predicted"/>
<sequence length="119" mass="13202">MLVNGMKRLDLIIPHERLTDINELLHKHKVGGMTFYDIKGRGRAKREPVSVGRGVMRYVPEFGFRTKIEVLVPDDKAKAIIDDVLKVISTGSASDGKIFVYDVAEAYDIGSKEKGDAAL</sequence>
<dbReference type="EMBL" id="CP002408">
    <property type="protein sequence ID" value="AFU57349.1"/>
    <property type="molecule type" value="Genomic_DNA"/>
</dbReference>
<dbReference type="GO" id="GO:0005829">
    <property type="term" value="C:cytosol"/>
    <property type="evidence" value="ECO:0007669"/>
    <property type="project" value="TreeGrafter"/>
</dbReference>
<dbReference type="Gene3D" id="3.30.70.120">
    <property type="match status" value="1"/>
</dbReference>
<dbReference type="SUPFAM" id="SSF54913">
    <property type="entry name" value="GlnB-like"/>
    <property type="match status" value="1"/>
</dbReference>
<evidence type="ECO:0000313" key="1">
    <source>
        <dbReference type="EMBL" id="AFU57349.1"/>
    </source>
</evidence>
<dbReference type="GO" id="GO:0005524">
    <property type="term" value="F:ATP binding"/>
    <property type="evidence" value="ECO:0007669"/>
    <property type="project" value="TreeGrafter"/>
</dbReference>
<dbReference type="InterPro" id="IPR015867">
    <property type="entry name" value="N-reg_PII/ATP_PRibTrfase_C"/>
</dbReference>
<dbReference type="Pfam" id="PF00543">
    <property type="entry name" value="P-II"/>
    <property type="match status" value="1"/>
</dbReference>
<dbReference type="InterPro" id="IPR002187">
    <property type="entry name" value="N-reg_PII"/>
</dbReference>
<dbReference type="Proteomes" id="UP000008037">
    <property type="component" value="Chromosome"/>
</dbReference>
<dbReference type="SMART" id="SM00938">
    <property type="entry name" value="P-II"/>
    <property type="match status" value="1"/>
</dbReference>
<dbReference type="HOGENOM" id="CLU_082268_3_1_2"/>
<dbReference type="InParanoid" id="K0ILU1"/>
<gene>
    <name evidence="1" type="ordered locus">Ngar_c04020</name>
</gene>
<accession>K0ILU1</accession>
<evidence type="ECO:0000313" key="2">
    <source>
        <dbReference type="Proteomes" id="UP000008037"/>
    </source>
</evidence>
<keyword evidence="2" id="KW-1185">Reference proteome</keyword>
<dbReference type="STRING" id="1237085.Ngar_c04020"/>
<dbReference type="KEGG" id="nga:Ngar_c04020"/>
<dbReference type="PANTHER" id="PTHR30115:SF11">
    <property type="entry name" value="NITROGEN REGULATORY PROTEIN P-II HOMOLOG"/>
    <property type="match status" value="1"/>
</dbReference>
<organism evidence="1 2">
    <name type="scientific">Nitrososphaera gargensis (strain Ga9.2)</name>
    <dbReference type="NCBI Taxonomy" id="1237085"/>
    <lineage>
        <taxon>Archaea</taxon>
        <taxon>Nitrososphaerota</taxon>
        <taxon>Nitrososphaeria</taxon>
        <taxon>Nitrososphaerales</taxon>
        <taxon>Nitrososphaeraceae</taxon>
        <taxon>Nitrososphaera</taxon>
    </lineage>
</organism>
<dbReference type="BioCyc" id="CNIT1237085:G1324-401-MONOMER"/>
<name>K0ILU1_NITGG</name>
<dbReference type="PROSITE" id="PS51343">
    <property type="entry name" value="PII_GLNB_DOM"/>
    <property type="match status" value="1"/>
</dbReference>